<accession>A0A432MHK4</accession>
<name>A0A432MHK4_9BACT</name>
<reference evidence="3 4" key="2">
    <citation type="submission" date="2019-01" db="EMBL/GenBank/DDBJ databases">
        <title>Tautonia sociabilis, a novel thermotolerant planctomycete of Isosphaeraceae family, isolated from a 4000 m deep subterranean habitat.</title>
        <authorList>
            <person name="Kovaleva O.L."/>
            <person name="Elcheninov A.G."/>
            <person name="Van Heerden E."/>
            <person name="Toshchakov S.V."/>
            <person name="Novikov A."/>
            <person name="Bonch-Osmolovskaya E.A."/>
            <person name="Kublanov I.V."/>
        </authorList>
    </citation>
    <scope>NUCLEOTIDE SEQUENCE [LARGE SCALE GENOMIC DNA]</scope>
    <source>
        <strain evidence="3 4">GM2012</strain>
    </source>
</reference>
<evidence type="ECO:0000313" key="3">
    <source>
        <dbReference type="EMBL" id="RUL86303.1"/>
    </source>
</evidence>
<dbReference type="AlphaFoldDB" id="A0A432MHK4"/>
<protein>
    <submittedName>
        <fullName evidence="3">Uncharacterized protein</fullName>
    </submittedName>
</protein>
<sequence>MLDSIRHPQRARVVLLAATFALLTAARPAPAQLGAAGPYGAWANYGYYGGVGPYGWGPYAYGWAGFTTAGTGPAMPPPGELPDLRVSVSHAPMLRPATTGDLLRQAEAPSWRDRRREALEMHARYDVSTGRPRALPARVPPPEETLERRIAALFRPDGSISWPSGLDSAAPLTRARVEEACRIALAQYRLEGRANLTDIAFARHELTDFAAPVLARLAATNDPLSSQAALDFFQRLDATLIDLADPPAEADDPAGTPAPISAPAPADNAPEAPR</sequence>
<gene>
    <name evidence="3" type="ORF">TsocGM_16370</name>
</gene>
<dbReference type="RefSeq" id="WP_126726538.1">
    <property type="nucleotide sequence ID" value="NZ_RYZH01000032.1"/>
</dbReference>
<evidence type="ECO:0000313" key="4">
    <source>
        <dbReference type="Proteomes" id="UP000280296"/>
    </source>
</evidence>
<reference evidence="3 4" key="1">
    <citation type="submission" date="2018-12" db="EMBL/GenBank/DDBJ databases">
        <authorList>
            <person name="Toschakov S.V."/>
        </authorList>
    </citation>
    <scope>NUCLEOTIDE SEQUENCE [LARGE SCALE GENOMIC DNA]</scope>
    <source>
        <strain evidence="3 4">GM2012</strain>
    </source>
</reference>
<feature type="region of interest" description="Disordered" evidence="1">
    <location>
        <begin position="243"/>
        <end position="274"/>
    </location>
</feature>
<keyword evidence="2" id="KW-0732">Signal</keyword>
<dbReference type="EMBL" id="RYZH01000032">
    <property type="protein sequence ID" value="RUL86303.1"/>
    <property type="molecule type" value="Genomic_DNA"/>
</dbReference>
<organism evidence="3 4">
    <name type="scientific">Tautonia sociabilis</name>
    <dbReference type="NCBI Taxonomy" id="2080755"/>
    <lineage>
        <taxon>Bacteria</taxon>
        <taxon>Pseudomonadati</taxon>
        <taxon>Planctomycetota</taxon>
        <taxon>Planctomycetia</taxon>
        <taxon>Isosphaerales</taxon>
        <taxon>Isosphaeraceae</taxon>
        <taxon>Tautonia</taxon>
    </lineage>
</organism>
<dbReference type="Proteomes" id="UP000280296">
    <property type="component" value="Unassembled WGS sequence"/>
</dbReference>
<evidence type="ECO:0000256" key="2">
    <source>
        <dbReference type="SAM" id="SignalP"/>
    </source>
</evidence>
<feature type="signal peptide" evidence="2">
    <location>
        <begin position="1"/>
        <end position="31"/>
    </location>
</feature>
<comment type="caution">
    <text evidence="3">The sequence shown here is derived from an EMBL/GenBank/DDBJ whole genome shotgun (WGS) entry which is preliminary data.</text>
</comment>
<dbReference type="OrthoDB" id="9872382at2"/>
<proteinExistence type="predicted"/>
<keyword evidence="4" id="KW-1185">Reference proteome</keyword>
<feature type="chain" id="PRO_5018998092" evidence="2">
    <location>
        <begin position="32"/>
        <end position="274"/>
    </location>
</feature>
<evidence type="ECO:0000256" key="1">
    <source>
        <dbReference type="SAM" id="MobiDB-lite"/>
    </source>
</evidence>